<evidence type="ECO:0000313" key="3">
    <source>
        <dbReference type="Proteomes" id="UP000467841"/>
    </source>
</evidence>
<reference evidence="2" key="1">
    <citation type="submission" date="2020-01" db="EMBL/GenBank/DDBJ databases">
        <authorList>
            <person name="Mishra B."/>
        </authorList>
    </citation>
    <scope>NUCLEOTIDE SEQUENCE [LARGE SCALE GENOMIC DNA]</scope>
</reference>
<dbReference type="Pfam" id="PF25597">
    <property type="entry name" value="SH3_retrovirus"/>
    <property type="match status" value="1"/>
</dbReference>
<organism evidence="2 3">
    <name type="scientific">Microthlaspi erraticum</name>
    <dbReference type="NCBI Taxonomy" id="1685480"/>
    <lineage>
        <taxon>Eukaryota</taxon>
        <taxon>Viridiplantae</taxon>
        <taxon>Streptophyta</taxon>
        <taxon>Embryophyta</taxon>
        <taxon>Tracheophyta</taxon>
        <taxon>Spermatophyta</taxon>
        <taxon>Magnoliopsida</taxon>
        <taxon>eudicotyledons</taxon>
        <taxon>Gunneridae</taxon>
        <taxon>Pentapetalae</taxon>
        <taxon>rosids</taxon>
        <taxon>malvids</taxon>
        <taxon>Brassicales</taxon>
        <taxon>Brassicaceae</taxon>
        <taxon>Coluteocarpeae</taxon>
        <taxon>Microthlaspi</taxon>
    </lineage>
</organism>
<evidence type="ECO:0000259" key="1">
    <source>
        <dbReference type="Pfam" id="PF25597"/>
    </source>
</evidence>
<feature type="domain" description="Retroviral polymerase SH3-like" evidence="1">
    <location>
        <begin position="29"/>
        <end position="78"/>
    </location>
</feature>
<dbReference type="InterPro" id="IPR057670">
    <property type="entry name" value="SH3_retrovirus"/>
</dbReference>
<dbReference type="OrthoDB" id="414104at2759"/>
<keyword evidence="3" id="KW-1185">Reference proteome</keyword>
<dbReference type="AlphaFoldDB" id="A0A6D2I7M6"/>
<evidence type="ECO:0000313" key="2">
    <source>
        <dbReference type="EMBL" id="CAA7021400.1"/>
    </source>
</evidence>
<accession>A0A6D2I7M6</accession>
<protein>
    <recommendedName>
        <fullName evidence="1">Retroviral polymerase SH3-like domain-containing protein</fullName>
    </recommendedName>
</protein>
<proteinExistence type="predicted"/>
<comment type="caution">
    <text evidence="2">The sequence shown here is derived from an EMBL/GenBank/DDBJ whole genome shotgun (WGS) entry which is preliminary data.</text>
</comment>
<name>A0A6D2I7M6_9BRAS</name>
<sequence>MSPLLQNKTPFALLNGKMPDYKGLRVFGCLAFCSTSSKGCNKFQPRARPCVFLGYPAGYKAYKLLVWKPTKAWVSRGVGKRLIRKTAVNTQSPQCSRGTLA</sequence>
<gene>
    <name evidence="2" type="ORF">MERR_LOCUS8635</name>
</gene>
<dbReference type="EMBL" id="CACVBM020000610">
    <property type="protein sequence ID" value="CAA7021400.1"/>
    <property type="molecule type" value="Genomic_DNA"/>
</dbReference>
<dbReference type="Proteomes" id="UP000467841">
    <property type="component" value="Unassembled WGS sequence"/>
</dbReference>